<gene>
    <name evidence="2" type="ORF">LDG_8708</name>
</gene>
<evidence type="ECO:0000313" key="3">
    <source>
        <dbReference type="Proteomes" id="UP000002770"/>
    </source>
</evidence>
<dbReference type="PROSITE" id="PS50925">
    <property type="entry name" value="BLUF"/>
    <property type="match status" value="1"/>
</dbReference>
<reference evidence="2 3" key="1">
    <citation type="journal article" date="2011" name="BMC Genomics">
        <title>Insight into cross-talk between intra-amoebal pathogens.</title>
        <authorList>
            <person name="Gimenez G."/>
            <person name="Bertelli C."/>
            <person name="Moliner C."/>
            <person name="Robert C."/>
            <person name="Raoult D."/>
            <person name="Fournier P.E."/>
            <person name="Greub G."/>
        </authorList>
    </citation>
    <scope>NUCLEOTIDE SEQUENCE [LARGE SCALE GENOMIC DNA]</scope>
    <source>
        <strain evidence="2 3">LLAP12</strain>
    </source>
</reference>
<sequence>MKTLIQIIYASIANINFDDTNLIELLTEAREKNSHLNVTGMLLYCDYNFFQIIEGQERIIQTLFKNIKNDPRHKNVTTIVEEPIQSRSFAKWTMGFANATKAQLSMIEGMNDFFNEEKCLVNIKSGRAKKILNAFASGRWRLSDDTQFLNNRRKN</sequence>
<dbReference type="OrthoDB" id="557705at2"/>
<dbReference type="eggNOG" id="COG3431">
    <property type="taxonomic scope" value="Bacteria"/>
</dbReference>
<dbReference type="Gene3D" id="3.30.70.100">
    <property type="match status" value="1"/>
</dbReference>
<dbReference type="SUPFAM" id="SSF54975">
    <property type="entry name" value="Acylphosphatase/BLUF domain-like"/>
    <property type="match status" value="1"/>
</dbReference>
<protein>
    <recommendedName>
        <fullName evidence="1">BLUF domain-containing protein</fullName>
    </recommendedName>
</protein>
<evidence type="ECO:0000313" key="2">
    <source>
        <dbReference type="EMBL" id="EHL29273.1"/>
    </source>
</evidence>
<dbReference type="InterPro" id="IPR007024">
    <property type="entry name" value="BLUF_domain"/>
</dbReference>
<accession>G9ETS2</accession>
<keyword evidence="3" id="KW-1185">Reference proteome</keyword>
<proteinExistence type="predicted"/>
<dbReference type="Pfam" id="PF04940">
    <property type="entry name" value="BLUF"/>
    <property type="match status" value="1"/>
</dbReference>
<organism evidence="2 3">
    <name type="scientific">Legionella drancourtii LLAP12</name>
    <dbReference type="NCBI Taxonomy" id="658187"/>
    <lineage>
        <taxon>Bacteria</taxon>
        <taxon>Pseudomonadati</taxon>
        <taxon>Pseudomonadota</taxon>
        <taxon>Gammaproteobacteria</taxon>
        <taxon>Legionellales</taxon>
        <taxon>Legionellaceae</taxon>
        <taxon>Legionella</taxon>
    </lineage>
</organism>
<dbReference type="InParanoid" id="G9ETS2"/>
<dbReference type="STRING" id="658187.LDG_8708"/>
<dbReference type="GO" id="GO:0009882">
    <property type="term" value="F:blue light photoreceptor activity"/>
    <property type="evidence" value="ECO:0007669"/>
    <property type="project" value="InterPro"/>
</dbReference>
<dbReference type="HOGENOM" id="CLU_097099_2_2_6"/>
<dbReference type="RefSeq" id="WP_006872576.1">
    <property type="nucleotide sequence ID" value="NZ_JH413848.1"/>
</dbReference>
<dbReference type="GO" id="GO:0071949">
    <property type="term" value="F:FAD binding"/>
    <property type="evidence" value="ECO:0007669"/>
    <property type="project" value="InterPro"/>
</dbReference>
<dbReference type="AlphaFoldDB" id="G9ETS2"/>
<evidence type="ECO:0000259" key="1">
    <source>
        <dbReference type="PROSITE" id="PS50925"/>
    </source>
</evidence>
<dbReference type="InterPro" id="IPR036046">
    <property type="entry name" value="Acylphosphatase-like_dom_sf"/>
</dbReference>
<feature type="domain" description="BLUF" evidence="1">
    <location>
        <begin position="4"/>
        <end position="95"/>
    </location>
</feature>
<name>G9ETS2_9GAMM</name>
<dbReference type="EMBL" id="JH413848">
    <property type="protein sequence ID" value="EHL29273.1"/>
    <property type="molecule type" value="Genomic_DNA"/>
</dbReference>
<dbReference type="Proteomes" id="UP000002770">
    <property type="component" value="Unassembled WGS sequence"/>
</dbReference>
<dbReference type="SMART" id="SM01034">
    <property type="entry name" value="BLUF"/>
    <property type="match status" value="1"/>
</dbReference>